<name>A0A3M2LXM2_9ACTN</name>
<dbReference type="EMBL" id="RFFJ01000068">
    <property type="protein sequence ID" value="RMI39728.1"/>
    <property type="molecule type" value="Genomic_DNA"/>
</dbReference>
<organism evidence="1 2">
    <name type="scientific">Streptomyces triticirhizae</name>
    <dbReference type="NCBI Taxonomy" id="2483353"/>
    <lineage>
        <taxon>Bacteria</taxon>
        <taxon>Bacillati</taxon>
        <taxon>Actinomycetota</taxon>
        <taxon>Actinomycetes</taxon>
        <taxon>Kitasatosporales</taxon>
        <taxon>Streptomycetaceae</taxon>
        <taxon>Streptomyces</taxon>
    </lineage>
</organism>
<proteinExistence type="predicted"/>
<accession>A0A3M2LXM2</accession>
<sequence>MDSITAYARYDADWHIFVHEGDRSLGYCAGHPEEEFDPEDGTAALREGGWEVTGPWVEVPADAPDAEEGQWAAPVVRIAPETETVL</sequence>
<evidence type="ECO:0000313" key="2">
    <source>
        <dbReference type="Proteomes" id="UP000278673"/>
    </source>
</evidence>
<dbReference type="AlphaFoldDB" id="A0A3M2LXM2"/>
<comment type="caution">
    <text evidence="1">The sequence shown here is derived from an EMBL/GenBank/DDBJ whole genome shotgun (WGS) entry which is preliminary data.</text>
</comment>
<reference evidence="1 2" key="1">
    <citation type="submission" date="2018-10" db="EMBL/GenBank/DDBJ databases">
        <title>Isolation, diversity and antifungal activity of actinobacteria from wheat.</title>
        <authorList>
            <person name="Han C."/>
        </authorList>
    </citation>
    <scope>NUCLEOTIDE SEQUENCE [LARGE SCALE GENOMIC DNA]</scope>
    <source>
        <strain evidence="1 2">NEAU-YY642</strain>
    </source>
</reference>
<gene>
    <name evidence="1" type="ORF">EBN88_14145</name>
</gene>
<protein>
    <submittedName>
        <fullName evidence="1">Uncharacterized protein</fullName>
    </submittedName>
</protein>
<evidence type="ECO:0000313" key="1">
    <source>
        <dbReference type="EMBL" id="RMI39728.1"/>
    </source>
</evidence>
<keyword evidence="2" id="KW-1185">Reference proteome</keyword>
<dbReference type="Proteomes" id="UP000278673">
    <property type="component" value="Unassembled WGS sequence"/>
</dbReference>